<accession>A0A9N9RM48</accession>
<reference evidence="2" key="1">
    <citation type="submission" date="2022-01" db="EMBL/GenBank/DDBJ databases">
        <authorList>
            <person name="King R."/>
        </authorList>
    </citation>
    <scope>NUCLEOTIDE SEQUENCE</scope>
</reference>
<name>A0A9N9RM48_9DIPT</name>
<feature type="chain" id="PRO_5040398836" evidence="1">
    <location>
        <begin position="20"/>
        <end position="139"/>
    </location>
</feature>
<gene>
    <name evidence="2" type="ORF">CHIRRI_LOCUS2319</name>
</gene>
<reference evidence="2" key="2">
    <citation type="submission" date="2022-10" db="EMBL/GenBank/DDBJ databases">
        <authorList>
            <consortium name="ENA_rothamsted_submissions"/>
            <consortium name="culmorum"/>
            <person name="King R."/>
        </authorList>
    </citation>
    <scope>NUCLEOTIDE SEQUENCE</scope>
</reference>
<sequence>MKFSLVLLSILMTVANIRATFDWSNLDLMNFQYFKYPSTTSKPLFFKSNGHLYSIRKIPETPSKFEDFINRSKAMYTYIKAVALGTNEERIRTTHIVDPDMGEKLSQQFQFKHGKGAEKLVEFLGTGPSHESLKSANVI</sequence>
<keyword evidence="3" id="KW-1185">Reference proteome</keyword>
<feature type="signal peptide" evidence="1">
    <location>
        <begin position="1"/>
        <end position="19"/>
    </location>
</feature>
<dbReference type="AlphaFoldDB" id="A0A9N9RM48"/>
<organism evidence="2 3">
    <name type="scientific">Chironomus riparius</name>
    <dbReference type="NCBI Taxonomy" id="315576"/>
    <lineage>
        <taxon>Eukaryota</taxon>
        <taxon>Metazoa</taxon>
        <taxon>Ecdysozoa</taxon>
        <taxon>Arthropoda</taxon>
        <taxon>Hexapoda</taxon>
        <taxon>Insecta</taxon>
        <taxon>Pterygota</taxon>
        <taxon>Neoptera</taxon>
        <taxon>Endopterygota</taxon>
        <taxon>Diptera</taxon>
        <taxon>Nematocera</taxon>
        <taxon>Chironomoidea</taxon>
        <taxon>Chironomidae</taxon>
        <taxon>Chironominae</taxon>
        <taxon>Chironomus</taxon>
    </lineage>
</organism>
<dbReference type="OrthoDB" id="6617171at2759"/>
<keyword evidence="1" id="KW-0732">Signal</keyword>
<protein>
    <submittedName>
        <fullName evidence="2">Uncharacterized protein</fullName>
    </submittedName>
</protein>
<dbReference type="EMBL" id="OU895877">
    <property type="protein sequence ID" value="CAG9799352.1"/>
    <property type="molecule type" value="Genomic_DNA"/>
</dbReference>
<dbReference type="Proteomes" id="UP001153620">
    <property type="component" value="Chromosome 1"/>
</dbReference>
<evidence type="ECO:0000313" key="2">
    <source>
        <dbReference type="EMBL" id="CAG9799352.1"/>
    </source>
</evidence>
<evidence type="ECO:0000256" key="1">
    <source>
        <dbReference type="SAM" id="SignalP"/>
    </source>
</evidence>
<proteinExistence type="predicted"/>
<evidence type="ECO:0000313" key="3">
    <source>
        <dbReference type="Proteomes" id="UP001153620"/>
    </source>
</evidence>